<dbReference type="Gene3D" id="3.40.710.10">
    <property type="entry name" value="DD-peptidase/beta-lactamase superfamily"/>
    <property type="match status" value="1"/>
</dbReference>
<comment type="caution">
    <text evidence="3">The sequence shown here is derived from an EMBL/GenBank/DDBJ whole genome shotgun (WGS) entry which is preliminary data.</text>
</comment>
<dbReference type="EMBL" id="PZQS01000003">
    <property type="protein sequence ID" value="PVD35059.1"/>
    <property type="molecule type" value="Genomic_DNA"/>
</dbReference>
<dbReference type="InterPro" id="IPR001466">
    <property type="entry name" value="Beta-lactam-related"/>
</dbReference>
<evidence type="ECO:0000259" key="2">
    <source>
        <dbReference type="Pfam" id="PF00144"/>
    </source>
</evidence>
<dbReference type="Pfam" id="PF00144">
    <property type="entry name" value="Beta-lactamase"/>
    <property type="match status" value="1"/>
</dbReference>
<dbReference type="PANTHER" id="PTHR46825">
    <property type="entry name" value="D-ALANYL-D-ALANINE-CARBOXYPEPTIDASE/ENDOPEPTIDASE AMPH"/>
    <property type="match status" value="1"/>
</dbReference>
<feature type="signal peptide" evidence="1">
    <location>
        <begin position="1"/>
        <end position="19"/>
    </location>
</feature>
<organism evidence="3 4">
    <name type="scientific">Pomacea canaliculata</name>
    <name type="common">Golden apple snail</name>
    <dbReference type="NCBI Taxonomy" id="400727"/>
    <lineage>
        <taxon>Eukaryota</taxon>
        <taxon>Metazoa</taxon>
        <taxon>Spiralia</taxon>
        <taxon>Lophotrochozoa</taxon>
        <taxon>Mollusca</taxon>
        <taxon>Gastropoda</taxon>
        <taxon>Caenogastropoda</taxon>
        <taxon>Architaenioglossa</taxon>
        <taxon>Ampullarioidea</taxon>
        <taxon>Ampullariidae</taxon>
        <taxon>Pomacea</taxon>
    </lineage>
</organism>
<proteinExistence type="predicted"/>
<keyword evidence="1" id="KW-0732">Signal</keyword>
<dbReference type="PANTHER" id="PTHR46825:SF15">
    <property type="entry name" value="BETA-LACTAMASE-RELATED DOMAIN-CONTAINING PROTEIN"/>
    <property type="match status" value="1"/>
</dbReference>
<evidence type="ECO:0000256" key="1">
    <source>
        <dbReference type="SAM" id="SignalP"/>
    </source>
</evidence>
<gene>
    <name evidence="3" type="ORF">C0Q70_06340</name>
</gene>
<dbReference type="InterPro" id="IPR050491">
    <property type="entry name" value="AmpC-like"/>
</dbReference>
<dbReference type="Proteomes" id="UP000245119">
    <property type="component" value="Linkage Group LG3"/>
</dbReference>
<accession>A0A2T7PNQ9</accession>
<feature type="chain" id="PRO_5015403021" description="Beta-lactamase-related domain-containing protein" evidence="1">
    <location>
        <begin position="20"/>
        <end position="535"/>
    </location>
</feature>
<dbReference type="InterPro" id="IPR012338">
    <property type="entry name" value="Beta-lactam/transpept-like"/>
</dbReference>
<dbReference type="SUPFAM" id="SSF56601">
    <property type="entry name" value="beta-lactamase/transpeptidase-like"/>
    <property type="match status" value="1"/>
</dbReference>
<evidence type="ECO:0000313" key="4">
    <source>
        <dbReference type="Proteomes" id="UP000245119"/>
    </source>
</evidence>
<reference evidence="3 4" key="1">
    <citation type="submission" date="2018-04" db="EMBL/GenBank/DDBJ databases">
        <title>The genome of golden apple snail Pomacea canaliculata provides insight into stress tolerance and invasive adaptation.</title>
        <authorList>
            <person name="Liu C."/>
            <person name="Liu B."/>
            <person name="Ren Y."/>
            <person name="Zhang Y."/>
            <person name="Wang H."/>
            <person name="Li S."/>
            <person name="Jiang F."/>
            <person name="Yin L."/>
            <person name="Zhang G."/>
            <person name="Qian W."/>
            <person name="Fan W."/>
        </authorList>
    </citation>
    <scope>NUCLEOTIDE SEQUENCE [LARGE SCALE GENOMIC DNA]</scope>
    <source>
        <strain evidence="3">SZHN2017</strain>
        <tissue evidence="3">Muscle</tissue>
    </source>
</reference>
<evidence type="ECO:0000313" key="3">
    <source>
        <dbReference type="EMBL" id="PVD35059.1"/>
    </source>
</evidence>
<feature type="domain" description="Beta-lactamase-related" evidence="2">
    <location>
        <begin position="33"/>
        <end position="375"/>
    </location>
</feature>
<dbReference type="AlphaFoldDB" id="A0A2T7PNQ9"/>
<name>A0A2T7PNQ9_POMCA</name>
<sequence length="535" mass="60092">MSTVLILLCLCSLALRTAADVNVLTPELTSKIEAYVKEFMQCRGVVGLSLAVVKGNETWTRGFGMADKPSERPVNSSTLFIIASVTKAFTSTLLGMLMDESKSGYTWKTPIKDILGSDFQLFNDYITNHTTVKDILTHRTGLTDASLPMYAGFIPEMSRQNFTRLLKYLPALKAFRDEYNYNNWMYALAGRIAEVMGGSSWEELLKQRIFHPLQMNDSRIVGYNVDVDADNFALPYVWLRNEVVVSDKVIYRSAPAEPSIAIASSADDMAKWLSFHLQKGVTMEGEPLLVKETLEETYKLQIALPPGYWDTDYMNKPEYPEAFSSFGYGFAWDLSTYRGYRVTSHAGAYHSYKSYLALFRDVDIGIFITTTALPEPISLALDEIFFYIADLLLGEDPWLNTTTSHQYIGSCIGASDQTSSNTINETEVVPGLVENPEMFEGTYGHRLFGDIVIYRNTSGELLVKYGNVLGRLRKTSDGEVLLAELYGPFEFLSYTLYVGMTFLSPNDDGQYKFLVVSFSGDPLLYQRGISVFDLL</sequence>
<dbReference type="OrthoDB" id="5946976at2759"/>
<keyword evidence="4" id="KW-1185">Reference proteome</keyword>
<protein>
    <recommendedName>
        <fullName evidence="2">Beta-lactamase-related domain-containing protein</fullName>
    </recommendedName>
</protein>
<dbReference type="OMA" id="CAMNSGL"/>